<dbReference type="InterPro" id="IPR044713">
    <property type="entry name" value="DNJA1/2-like"/>
</dbReference>
<evidence type="ECO:0000313" key="2">
    <source>
        <dbReference type="EMBL" id="ETW19529.1"/>
    </source>
</evidence>
<dbReference type="PROSITE" id="PS00636">
    <property type="entry name" value="DNAJ_1"/>
    <property type="match status" value="1"/>
</dbReference>
<evidence type="ECO:0000259" key="1">
    <source>
        <dbReference type="PROSITE" id="PS50076"/>
    </source>
</evidence>
<dbReference type="InterPro" id="IPR001623">
    <property type="entry name" value="DnaJ_domain"/>
</dbReference>
<dbReference type="CDD" id="cd10747">
    <property type="entry name" value="DnaJ_C"/>
    <property type="match status" value="1"/>
</dbReference>
<dbReference type="SMR" id="A0A024VAM5"/>
<dbReference type="GO" id="GO:0051082">
    <property type="term" value="F:unfolded protein binding"/>
    <property type="evidence" value="ECO:0007669"/>
    <property type="project" value="InterPro"/>
</dbReference>
<gene>
    <name evidence="2" type="ORF">PFFVO_01557</name>
</gene>
<dbReference type="SMART" id="SM00271">
    <property type="entry name" value="DnaJ"/>
    <property type="match status" value="1"/>
</dbReference>
<dbReference type="InterPro" id="IPR018253">
    <property type="entry name" value="DnaJ_domain_CS"/>
</dbReference>
<protein>
    <recommendedName>
        <fullName evidence="1">J domain-containing protein</fullName>
    </recommendedName>
</protein>
<dbReference type="InterPro" id="IPR002939">
    <property type="entry name" value="DnaJ_C"/>
</dbReference>
<dbReference type="AlphaFoldDB" id="A0A024VAM5"/>
<reference evidence="2 3" key="2">
    <citation type="submission" date="2013-02" db="EMBL/GenBank/DDBJ databases">
        <title>The Genome Sequence of Plasmodium falciparum Vietnam Oak-Knoll (FVO).</title>
        <authorList>
            <consortium name="The Broad Institute Genome Sequencing Platform"/>
            <consortium name="The Broad Institute Genome Sequencing Center for Infectious Disease"/>
            <person name="Neafsey D."/>
            <person name="Cheeseman I."/>
            <person name="Volkman S."/>
            <person name="Adams J."/>
            <person name="Walker B."/>
            <person name="Young S.K."/>
            <person name="Zeng Q."/>
            <person name="Gargeya S."/>
            <person name="Fitzgerald M."/>
            <person name="Haas B."/>
            <person name="Abouelleil A."/>
            <person name="Alvarado L."/>
            <person name="Arachchi H.M."/>
            <person name="Berlin A.M."/>
            <person name="Chapman S.B."/>
            <person name="Dewar J."/>
            <person name="Goldberg J."/>
            <person name="Griggs A."/>
            <person name="Gujja S."/>
            <person name="Hansen M."/>
            <person name="Howarth C."/>
            <person name="Imamovic A."/>
            <person name="Larimer J."/>
            <person name="McCowan C."/>
            <person name="Murphy C."/>
            <person name="Neiman D."/>
            <person name="Pearson M."/>
            <person name="Priest M."/>
            <person name="Roberts A."/>
            <person name="Saif S."/>
            <person name="Shea T."/>
            <person name="Sisk P."/>
            <person name="Sykes S."/>
            <person name="Wortman J."/>
            <person name="Nusbaum C."/>
            <person name="Birren B."/>
        </authorList>
    </citation>
    <scope>NUCLEOTIDE SEQUENCE [LARGE SCALE GENOMIC DNA]</scope>
    <source>
        <strain evidence="3">Vietnam Oak-Knoll (FVO)</strain>
    </source>
</reference>
<dbReference type="PRINTS" id="PR00625">
    <property type="entry name" value="JDOMAIN"/>
</dbReference>
<sequence>MINRKVCLLFLAVFFVLTIFKKLLKWEIFIEAWYTQEETDDDYDRMKLYDVLGVDKNASSDDIKKSYRKLSKKYHPDKAKDKNSNNKFSEIAEAYEILGDEEKRKIYDRYGLEAAKNMESNKMDEDPSDHFNIYERFFGAGFKREEEIKKADSLILNIEINLEQLYNGEFFSVMYTRDVKCLRSDDCIERKKECSGKGYKTITQQVAPGFIMQNKIKDDECIDRGKAWNKKCTYCPNGMKEEKTIELTLEIEKGMKNNDKIVFEKKGKQEIGYENGDIIFIVQTKKHKIYERVNNDLHQIYEISLKDALIGFSKNLEHISGKPININKQNVTFHNEVLRVQNKGMPIKNSNKFGDLYIKFLIQFPKQLTDEQKKVLADLL</sequence>
<dbReference type="Pfam" id="PF01556">
    <property type="entry name" value="DnaJ_C"/>
    <property type="match status" value="1"/>
</dbReference>
<proteinExistence type="predicted"/>
<dbReference type="FunFam" id="2.60.260.20:FF:000013">
    <property type="entry name" value="DnaJ subfamily B member 11"/>
    <property type="match status" value="1"/>
</dbReference>
<dbReference type="InterPro" id="IPR008971">
    <property type="entry name" value="HSP40/DnaJ_pept-bd"/>
</dbReference>
<dbReference type="Gene3D" id="2.60.260.20">
    <property type="entry name" value="Urease metallochaperone UreE, N-terminal domain"/>
    <property type="match status" value="2"/>
</dbReference>
<dbReference type="Pfam" id="PF00226">
    <property type="entry name" value="DnaJ"/>
    <property type="match status" value="1"/>
</dbReference>
<dbReference type="SUPFAM" id="SSF46565">
    <property type="entry name" value="Chaperone J-domain"/>
    <property type="match status" value="1"/>
</dbReference>
<name>A0A024VAM5_PLAFA</name>
<dbReference type="Proteomes" id="UP000030690">
    <property type="component" value="Unassembled WGS sequence"/>
</dbReference>
<dbReference type="CDD" id="cd06257">
    <property type="entry name" value="DnaJ"/>
    <property type="match status" value="1"/>
</dbReference>
<dbReference type="GO" id="GO:0030544">
    <property type="term" value="F:Hsp70 protein binding"/>
    <property type="evidence" value="ECO:0007669"/>
    <property type="project" value="InterPro"/>
</dbReference>
<dbReference type="Gene3D" id="2.10.230.10">
    <property type="entry name" value="Heat shock protein DnaJ, cysteine-rich domain"/>
    <property type="match status" value="1"/>
</dbReference>
<dbReference type="EMBL" id="KI925063">
    <property type="protein sequence ID" value="ETW19529.1"/>
    <property type="molecule type" value="Genomic_DNA"/>
</dbReference>
<dbReference type="PROSITE" id="PS50076">
    <property type="entry name" value="DNAJ_2"/>
    <property type="match status" value="1"/>
</dbReference>
<dbReference type="OrthoDB" id="550424at2759"/>
<feature type="domain" description="J" evidence="1">
    <location>
        <begin position="47"/>
        <end position="111"/>
    </location>
</feature>
<reference evidence="2 3" key="1">
    <citation type="submission" date="2013-02" db="EMBL/GenBank/DDBJ databases">
        <title>The Genome Annotation of Plasmodium falciparum Vietnam Oak-Knoll (FVO).</title>
        <authorList>
            <consortium name="The Broad Institute Genome Sequencing Platform"/>
            <consortium name="The Broad Institute Genome Sequencing Center for Infectious Disease"/>
            <person name="Neafsey D."/>
            <person name="Hoffman S."/>
            <person name="Volkman S."/>
            <person name="Rosenthal P."/>
            <person name="Walker B."/>
            <person name="Young S.K."/>
            <person name="Zeng Q."/>
            <person name="Gargeya S."/>
            <person name="Fitzgerald M."/>
            <person name="Haas B."/>
            <person name="Abouelleil A."/>
            <person name="Allen A.W."/>
            <person name="Alvarado L."/>
            <person name="Arachchi H.M."/>
            <person name="Berlin A.M."/>
            <person name="Chapman S.B."/>
            <person name="Gainer-Dewar J."/>
            <person name="Goldberg J."/>
            <person name="Griggs A."/>
            <person name="Gujja S."/>
            <person name="Hansen M."/>
            <person name="Howarth C."/>
            <person name="Imamovic A."/>
            <person name="Ireland A."/>
            <person name="Larimer J."/>
            <person name="McCowan C."/>
            <person name="Murphy C."/>
            <person name="Pearson M."/>
            <person name="Poon T.W."/>
            <person name="Priest M."/>
            <person name="Roberts A."/>
            <person name="Saif S."/>
            <person name="Shea T."/>
            <person name="Sisk P."/>
            <person name="Sykes S."/>
            <person name="Wortman J."/>
            <person name="Nusbaum C."/>
            <person name="Birren B."/>
        </authorList>
    </citation>
    <scope>NUCLEOTIDE SEQUENCE [LARGE SCALE GENOMIC DNA]</scope>
    <source>
        <strain evidence="3">Vietnam Oak-Knoll (FVO)</strain>
    </source>
</reference>
<accession>A0A024VAM5</accession>
<dbReference type="PANTHER" id="PTHR43888">
    <property type="entry name" value="DNAJ-LIKE-2, ISOFORM A-RELATED"/>
    <property type="match status" value="1"/>
</dbReference>
<dbReference type="InterPro" id="IPR036869">
    <property type="entry name" value="J_dom_sf"/>
</dbReference>
<dbReference type="Gene3D" id="1.10.287.110">
    <property type="entry name" value="DnaJ domain"/>
    <property type="match status" value="1"/>
</dbReference>
<evidence type="ECO:0000313" key="3">
    <source>
        <dbReference type="Proteomes" id="UP000030690"/>
    </source>
</evidence>
<dbReference type="SUPFAM" id="SSF49493">
    <property type="entry name" value="HSP40/DnaJ peptide-binding domain"/>
    <property type="match status" value="2"/>
</dbReference>
<dbReference type="GO" id="GO:0006457">
    <property type="term" value="P:protein folding"/>
    <property type="evidence" value="ECO:0007669"/>
    <property type="project" value="InterPro"/>
</dbReference>
<organism evidence="2 3">
    <name type="scientific">Plasmodium falciparum Vietnam Oak-Knoll</name>
    <name type="common">FVO</name>
    <dbReference type="NCBI Taxonomy" id="1036723"/>
    <lineage>
        <taxon>Eukaryota</taxon>
        <taxon>Sar</taxon>
        <taxon>Alveolata</taxon>
        <taxon>Apicomplexa</taxon>
        <taxon>Aconoidasida</taxon>
        <taxon>Haemosporida</taxon>
        <taxon>Plasmodiidae</taxon>
        <taxon>Plasmodium</taxon>
        <taxon>Plasmodium (Laverania)</taxon>
    </lineage>
</organism>